<dbReference type="AlphaFoldDB" id="A0A7G5H320"/>
<keyword evidence="1" id="KW-0472">Membrane</keyword>
<name>A0A7G5H320_9BACT</name>
<reference evidence="2 3" key="1">
    <citation type="submission" date="2020-07" db="EMBL/GenBank/DDBJ databases">
        <title>Spirosoma foliorum sp. nov., isolated from the leaves on the Nejang mountain Korea, Republic of.</title>
        <authorList>
            <person name="Ho H."/>
            <person name="Lee Y.-J."/>
            <person name="Nurcahyanto D.-A."/>
            <person name="Kim S.-G."/>
        </authorList>
    </citation>
    <scope>NUCLEOTIDE SEQUENCE [LARGE SCALE GENOMIC DNA]</scope>
    <source>
        <strain evidence="2 3">PL0136</strain>
    </source>
</reference>
<proteinExistence type="predicted"/>
<dbReference type="KEGG" id="sfol:H3H32_11795"/>
<evidence type="ECO:0000256" key="1">
    <source>
        <dbReference type="SAM" id="Phobius"/>
    </source>
</evidence>
<keyword evidence="3" id="KW-1185">Reference proteome</keyword>
<dbReference type="EMBL" id="CP059732">
    <property type="protein sequence ID" value="QMW05512.1"/>
    <property type="molecule type" value="Genomic_DNA"/>
</dbReference>
<keyword evidence="1" id="KW-1133">Transmembrane helix</keyword>
<protein>
    <submittedName>
        <fullName evidence="2">Uncharacterized protein</fullName>
    </submittedName>
</protein>
<keyword evidence="1" id="KW-0812">Transmembrane</keyword>
<sequence length="459" mass="51871">MIAQQEDKELARCRRLIEEKIGWGRSDNWSTQDFERLGELIADETGISLSVTTLKRVWGRVRYDSAPTATTLNALVQFINYESWSRFKDVSIHDAPQDAQVFQPPVSLTEHIDERVTTASKSADKTRRLSGKGWWIGAGLLVGLLSVLAFFLKDATPKPLSPKDFSFSSQPVAKGLPNSVVFHYNATASPTDSVFIQQSWDPSRRDLVPKNGHEYTSIYYSPGYYRAKLVIGKQIVKQHNLLIPSDGWHVAVFWTPVPIYFKPDDVTRKGVLGLSVEDMKKRNIPVQPQPPTVLYRYVREFEQLNAKNFVFETRVRNDFEKGSSACQYIRIMVLCKNQYFSIPLSAKGCIGNLNLYLAGHEAEAKTTDLSNFGADLSKWVDVRCEVRNKRVQLFVGDKKAYEAIAPNAFTDVVGVSYEFEGTGSVDYVRFKRLDGTMAFEDNFDSSKDLNTGAQGNKQR</sequence>
<evidence type="ECO:0000313" key="2">
    <source>
        <dbReference type="EMBL" id="QMW05512.1"/>
    </source>
</evidence>
<organism evidence="2 3">
    <name type="scientific">Spirosoma foliorum</name>
    <dbReference type="NCBI Taxonomy" id="2710596"/>
    <lineage>
        <taxon>Bacteria</taxon>
        <taxon>Pseudomonadati</taxon>
        <taxon>Bacteroidota</taxon>
        <taxon>Cytophagia</taxon>
        <taxon>Cytophagales</taxon>
        <taxon>Cytophagaceae</taxon>
        <taxon>Spirosoma</taxon>
    </lineage>
</organism>
<accession>A0A7G5H320</accession>
<gene>
    <name evidence="2" type="ORF">H3H32_11795</name>
</gene>
<evidence type="ECO:0000313" key="3">
    <source>
        <dbReference type="Proteomes" id="UP000515369"/>
    </source>
</evidence>
<dbReference type="RefSeq" id="WP_182462894.1">
    <property type="nucleotide sequence ID" value="NZ_CP059732.1"/>
</dbReference>
<feature type="transmembrane region" description="Helical" evidence="1">
    <location>
        <begin position="134"/>
        <end position="152"/>
    </location>
</feature>
<dbReference type="Proteomes" id="UP000515369">
    <property type="component" value="Chromosome"/>
</dbReference>